<dbReference type="PANTHER" id="PTHR34693:SF1">
    <property type="entry name" value="PROTEIN PAR32"/>
    <property type="match status" value="1"/>
</dbReference>
<protein>
    <submittedName>
        <fullName evidence="2">Uncharacterized protein</fullName>
    </submittedName>
</protein>
<keyword evidence="3" id="KW-1185">Reference proteome</keyword>
<dbReference type="EMBL" id="WJXW01000014">
    <property type="protein sequence ID" value="KAF9730320.1"/>
    <property type="molecule type" value="Genomic_DNA"/>
</dbReference>
<dbReference type="Pfam" id="PF12223">
    <property type="entry name" value="DUF3602"/>
    <property type="match status" value="1"/>
</dbReference>
<dbReference type="InterPro" id="IPR053203">
    <property type="entry name" value="Cisplatin_resist-associated"/>
</dbReference>
<organism evidence="2 3">
    <name type="scientific">Paraphaeosphaeria minitans</name>
    <dbReference type="NCBI Taxonomy" id="565426"/>
    <lineage>
        <taxon>Eukaryota</taxon>
        <taxon>Fungi</taxon>
        <taxon>Dikarya</taxon>
        <taxon>Ascomycota</taxon>
        <taxon>Pezizomycotina</taxon>
        <taxon>Dothideomycetes</taxon>
        <taxon>Pleosporomycetidae</taxon>
        <taxon>Pleosporales</taxon>
        <taxon>Massarineae</taxon>
        <taxon>Didymosphaeriaceae</taxon>
        <taxon>Paraphaeosphaeria</taxon>
    </lineage>
</organism>
<evidence type="ECO:0000313" key="3">
    <source>
        <dbReference type="Proteomes" id="UP000756921"/>
    </source>
</evidence>
<comment type="caution">
    <text evidence="2">The sequence shown here is derived from an EMBL/GenBank/DDBJ whole genome shotgun (WGS) entry which is preliminary data.</text>
</comment>
<dbReference type="OrthoDB" id="3063476at2759"/>
<dbReference type="InterPro" id="IPR022024">
    <property type="entry name" value="DUF3602"/>
</dbReference>
<name>A0A9P6G8C9_9PLEO</name>
<reference evidence="2" key="1">
    <citation type="journal article" date="2020" name="Mol. Plant Microbe Interact.">
        <title>Genome Sequence of the Biocontrol Agent Coniothyrium minitans strain Conio (IMI 134523).</title>
        <authorList>
            <person name="Patel D."/>
            <person name="Shittu T.A."/>
            <person name="Baroncelli R."/>
            <person name="Muthumeenakshi S."/>
            <person name="Osborne T.H."/>
            <person name="Janganan T.K."/>
            <person name="Sreenivasaprasad S."/>
        </authorList>
    </citation>
    <scope>NUCLEOTIDE SEQUENCE</scope>
    <source>
        <strain evidence="2">Conio</strain>
    </source>
</reference>
<gene>
    <name evidence="2" type="ORF">PMIN01_11189</name>
</gene>
<dbReference type="AlphaFoldDB" id="A0A9P6G8C9"/>
<sequence>MPDLRATPDRVASYGRGGAGNIGKEDPAAHMTPEDLVTPTLKSEHYTTGRGGSGNMAKNDPSRPEVARAAQDVEAPALREPEGPHHYGRGGAANIAKTEEEKRAARVATGSDKEKENKSSGEKTTRSEDVRRDEGRVDKGIVDKGKELLQKLGGKK</sequence>
<dbReference type="Proteomes" id="UP000756921">
    <property type="component" value="Unassembled WGS sequence"/>
</dbReference>
<evidence type="ECO:0000313" key="2">
    <source>
        <dbReference type="EMBL" id="KAF9730320.1"/>
    </source>
</evidence>
<dbReference type="PANTHER" id="PTHR34693">
    <property type="entry name" value="PROTEIN PAR32"/>
    <property type="match status" value="1"/>
</dbReference>
<evidence type="ECO:0000256" key="1">
    <source>
        <dbReference type="SAM" id="MobiDB-lite"/>
    </source>
</evidence>
<proteinExistence type="predicted"/>
<feature type="compositionally biased region" description="Basic and acidic residues" evidence="1">
    <location>
        <begin position="111"/>
        <end position="149"/>
    </location>
</feature>
<accession>A0A9P6G8C9</accession>
<feature type="region of interest" description="Disordered" evidence="1">
    <location>
        <begin position="1"/>
        <end position="156"/>
    </location>
</feature>